<feature type="region of interest" description="Disordered" evidence="1">
    <location>
        <begin position="930"/>
        <end position="972"/>
    </location>
</feature>
<feature type="compositionally biased region" description="Low complexity" evidence="1">
    <location>
        <begin position="746"/>
        <end position="762"/>
    </location>
</feature>
<gene>
    <name evidence="2" type="ORF">EMWEY_00020750</name>
</gene>
<dbReference type="EMBL" id="HG720211">
    <property type="protein sequence ID" value="CDJ59239.1"/>
    <property type="molecule type" value="Genomic_DNA"/>
</dbReference>
<feature type="region of interest" description="Disordered" evidence="1">
    <location>
        <begin position="812"/>
        <end position="916"/>
    </location>
</feature>
<sequence length="1390" mass="142929">MQLGGLRFLVHVSPNAPLPPSSSLQCCCSENCNSSNGSSQQQQHKHPKLEVCEDEAQNTDTNLGKNKRRCTEADHLQQQKLQQHQEEEEQQQQQMSQSSNEPYEDLNCRRVRAHGPLAHRHKQTQQQQQQQQQISEECAACGCKCPSNRGAAFAAASASSAAFTPIYSSFCPRPLLSVNAGDPQLYVGGGSINLAFLNAIRASSAAPTGAPCGGPREGGAEDANGGGPLGGPPGSPHWRPHVDLSSNWGSAMGALHSDVLKAAKESSTGTAIIRCGGPPGGPQKGPLGGPMGPPSLWGTPFSCLFGMVPEEEERQQIGLKGTDAFVCIDIIRKEIRPLNINNIGMAYVVGPKGWTYTADKFYETLFVLSRNLLRLVLLFNEKQTQGGPSGGPSKGPCGGPLVQQLRMPLVSGGAFKGDKDANLIAAALIKGFLAAAAEWKQRNKPTEGGPQKQGGQQKHGGPPDATQKESGTARNRNSPSSVSLRAEAAAAAAGAAEGVRKEGPQDGSTETTAIEAKSSKSADKEPVSQRGGGPNQKNGVGAPTGTAGGSSSNNNSCNSSKDQEIDSTNGSSIGVCDTLCALGFTANRGLGFGTMLPKPKRRDKHREGPPPDSAAVSASSLPERDTVPLGAPRGPPSGAPLEEDGPRSSRRRSRRLRDRSPPDYSADEILALVAPEQQQQQQRQKKRGASRGQASLKPSSRRFRREEVRESGAPHSRSWGPLALSSSGKIEGGGTPIQVPPPPPSSGSAASSSSSLRALAVPGSSAAAAADEACVLVPLNQARALLACASPAAVQLAAAAAAAAAANSYTHEPTHDAYSTDSRGGPWGAPRLGSAAAGEGPPVHTAQQSLGMGPPYRSTHPYRHASMSLSSFPKSRLPALAPGGPLGSPRIGGPSPGVPSLGLSGGPPSNSGRWALSRSPLRMQPRVEEALLGAPQGGPPGDPPVLGLGRRRSSSDTPLLRHSPFRGQQTRRLSLRDTQAQHYPQGAPGGAPVGPPRVESLVVDPRTPERIHTNAARALNCSCCMHDQQQQQQLSTVHRIEARGAAVRRPLGAPAATAAPWGAPSSSLQRAPTPFSGAPVVSVDSLTSGFEAAATASAAATAAADGGLLPSRERGPQEGPFTTHYRETDRHLLRTPAHLSGPLRAPPDTPSAGTVLHLEGPPQAAGPPPADASIQRSVVRGAPPAVATAAPGVLRSSPLGGPPEGPHGGPFGGPSLFSRGPLPAFDALAALLAPPLNKETDLLKGDTAAAEDGGGPPPLKGPLTVSRVYMEAAFPSGAPHSTAPGGPHGKQNPQQLLAAVSAAAAQTTLRGLQQEKGTCVLRLPWRGLGGAPDEGDRGAPNATEAGAQSPEAATAAAAAAAAAAAVAAAAAEDNSLPRPPVSSSLENLKR</sequence>
<evidence type="ECO:0000313" key="3">
    <source>
        <dbReference type="Proteomes" id="UP000030763"/>
    </source>
</evidence>
<feature type="compositionally biased region" description="Low complexity" evidence="1">
    <location>
        <begin position="898"/>
        <end position="912"/>
    </location>
</feature>
<proteinExistence type="predicted"/>
<dbReference type="VEuPathDB" id="ToxoDB:EMWEY_00020750"/>
<feature type="non-terminal residue" evidence="2">
    <location>
        <position position="1390"/>
    </location>
</feature>
<dbReference type="GeneID" id="25336061"/>
<dbReference type="OrthoDB" id="447602at2759"/>
<feature type="region of interest" description="Disordered" evidence="1">
    <location>
        <begin position="440"/>
        <end position="572"/>
    </location>
</feature>
<feature type="region of interest" description="Disordered" evidence="1">
    <location>
        <begin position="1330"/>
        <end position="1353"/>
    </location>
</feature>
<feature type="compositionally biased region" description="Basic and acidic residues" evidence="1">
    <location>
        <begin position="517"/>
        <end position="527"/>
    </location>
</feature>
<feature type="compositionally biased region" description="Polar residues" evidence="1">
    <location>
        <begin position="468"/>
        <end position="483"/>
    </location>
</feature>
<keyword evidence="3" id="KW-1185">Reference proteome</keyword>
<dbReference type="RefSeq" id="XP_013335887.1">
    <property type="nucleotide sequence ID" value="XM_013480433.1"/>
</dbReference>
<feature type="compositionally biased region" description="Low complexity" evidence="1">
    <location>
        <begin position="550"/>
        <end position="560"/>
    </location>
</feature>
<evidence type="ECO:0000313" key="2">
    <source>
        <dbReference type="EMBL" id="CDJ59239.1"/>
    </source>
</evidence>
<feature type="compositionally biased region" description="Polar residues" evidence="1">
    <location>
        <begin position="1381"/>
        <end position="1390"/>
    </location>
</feature>
<reference evidence="2" key="2">
    <citation type="submission" date="2013-10" db="EMBL/GenBank/DDBJ databases">
        <authorList>
            <person name="Aslett M."/>
        </authorList>
    </citation>
    <scope>NUCLEOTIDE SEQUENCE [LARGE SCALE GENOMIC DNA]</scope>
    <source>
        <strain evidence="2">Weybridge</strain>
    </source>
</reference>
<name>U6M9S9_EIMMA</name>
<accession>U6M9S9</accession>
<feature type="region of interest" description="Disordered" evidence="1">
    <location>
        <begin position="1137"/>
        <end position="1173"/>
    </location>
</feature>
<feature type="compositionally biased region" description="Low complexity" evidence="1">
    <location>
        <begin position="448"/>
        <end position="463"/>
    </location>
</feature>
<feature type="region of interest" description="Disordered" evidence="1">
    <location>
        <begin position="587"/>
        <end position="762"/>
    </location>
</feature>
<organism evidence="2 3">
    <name type="scientific">Eimeria maxima</name>
    <name type="common">Coccidian parasite</name>
    <dbReference type="NCBI Taxonomy" id="5804"/>
    <lineage>
        <taxon>Eukaryota</taxon>
        <taxon>Sar</taxon>
        <taxon>Alveolata</taxon>
        <taxon>Apicomplexa</taxon>
        <taxon>Conoidasida</taxon>
        <taxon>Coccidia</taxon>
        <taxon>Eucoccidiorida</taxon>
        <taxon>Eimeriorina</taxon>
        <taxon>Eimeriidae</taxon>
        <taxon>Eimeria</taxon>
    </lineage>
</organism>
<feature type="compositionally biased region" description="Low complexity" evidence="1">
    <location>
        <begin position="486"/>
        <end position="497"/>
    </location>
</feature>
<feature type="compositionally biased region" description="Polar residues" evidence="1">
    <location>
        <begin position="812"/>
        <end position="822"/>
    </location>
</feature>
<feature type="region of interest" description="Disordered" evidence="1">
    <location>
        <begin position="1191"/>
        <end position="1217"/>
    </location>
</feature>
<feature type="compositionally biased region" description="Basic residues" evidence="1">
    <location>
        <begin position="648"/>
        <end position="657"/>
    </location>
</feature>
<protein>
    <submittedName>
        <fullName evidence="2">Uncharacterized protein</fullName>
    </submittedName>
</protein>
<dbReference type="Proteomes" id="UP000030763">
    <property type="component" value="Unassembled WGS sequence"/>
</dbReference>
<feature type="region of interest" description="Disordered" evidence="1">
    <location>
        <begin position="1367"/>
        <end position="1390"/>
    </location>
</feature>
<feature type="region of interest" description="Disordered" evidence="1">
    <location>
        <begin position="206"/>
        <end position="239"/>
    </location>
</feature>
<reference evidence="2" key="1">
    <citation type="submission" date="2013-10" db="EMBL/GenBank/DDBJ databases">
        <title>Genomic analysis of the causative agents of coccidiosis in chickens.</title>
        <authorList>
            <person name="Reid A.J."/>
            <person name="Blake D."/>
            <person name="Billington K."/>
            <person name="Browne H."/>
            <person name="Dunn M."/>
            <person name="Hung S."/>
            <person name="Kawahara F."/>
            <person name="Miranda-Saavedra D."/>
            <person name="Mourier T."/>
            <person name="Nagra H."/>
            <person name="Otto T.D."/>
            <person name="Rawlings N."/>
            <person name="Sanchez A."/>
            <person name="Sanders M."/>
            <person name="Subramaniam C."/>
            <person name="Tay Y."/>
            <person name="Dear P."/>
            <person name="Doerig C."/>
            <person name="Gruber A."/>
            <person name="Parkinson J."/>
            <person name="Shirley M."/>
            <person name="Wan K.L."/>
            <person name="Berriman M."/>
            <person name="Tomley F."/>
            <person name="Pain A."/>
        </authorList>
    </citation>
    <scope>NUCLEOTIDE SEQUENCE [LARGE SCALE GENOMIC DNA]</scope>
    <source>
        <strain evidence="2">Weybridge</strain>
    </source>
</reference>
<feature type="region of interest" description="Disordered" evidence="1">
    <location>
        <begin position="36"/>
        <end position="103"/>
    </location>
</feature>
<evidence type="ECO:0000256" key="1">
    <source>
        <dbReference type="SAM" id="MobiDB-lite"/>
    </source>
</evidence>